<proteinExistence type="predicted"/>
<name>A0AAU8MT18_9GAMM</name>
<feature type="compositionally biased region" description="Basic and acidic residues" evidence="1">
    <location>
        <begin position="1"/>
        <end position="10"/>
    </location>
</feature>
<dbReference type="GO" id="GO:0016116">
    <property type="term" value="P:carotenoid metabolic process"/>
    <property type="evidence" value="ECO:0007669"/>
    <property type="project" value="InterPro"/>
</dbReference>
<dbReference type="InterPro" id="IPR002937">
    <property type="entry name" value="Amino_oxidase"/>
</dbReference>
<protein>
    <submittedName>
        <fullName evidence="3">NAD(P)/FAD-dependent oxidoreductase</fullName>
    </submittedName>
</protein>
<dbReference type="AlphaFoldDB" id="A0AAU8MT18"/>
<feature type="domain" description="Amine oxidase" evidence="2">
    <location>
        <begin position="45"/>
        <end position="431"/>
    </location>
</feature>
<organism evidence="3">
    <name type="scientific">Lysobacter firmicutimachus</name>
    <dbReference type="NCBI Taxonomy" id="1792846"/>
    <lineage>
        <taxon>Bacteria</taxon>
        <taxon>Pseudomonadati</taxon>
        <taxon>Pseudomonadota</taxon>
        <taxon>Gammaproteobacteria</taxon>
        <taxon>Lysobacterales</taxon>
        <taxon>Lysobacteraceae</taxon>
        <taxon>Lysobacter</taxon>
    </lineage>
</organism>
<feature type="region of interest" description="Disordered" evidence="1">
    <location>
        <begin position="1"/>
        <end position="32"/>
    </location>
</feature>
<evidence type="ECO:0000259" key="2">
    <source>
        <dbReference type="Pfam" id="PF01593"/>
    </source>
</evidence>
<dbReference type="GO" id="GO:0016491">
    <property type="term" value="F:oxidoreductase activity"/>
    <property type="evidence" value="ECO:0007669"/>
    <property type="project" value="InterPro"/>
</dbReference>
<dbReference type="SUPFAM" id="SSF51905">
    <property type="entry name" value="FAD/NAD(P)-binding domain"/>
    <property type="match status" value="1"/>
</dbReference>
<evidence type="ECO:0000256" key="1">
    <source>
        <dbReference type="SAM" id="MobiDB-lite"/>
    </source>
</evidence>
<evidence type="ECO:0000313" key="3">
    <source>
        <dbReference type="EMBL" id="XCO74742.1"/>
    </source>
</evidence>
<dbReference type="Pfam" id="PF01593">
    <property type="entry name" value="Amino_oxidase"/>
    <property type="match status" value="1"/>
</dbReference>
<dbReference type="InterPro" id="IPR045892">
    <property type="entry name" value="CrtISO-like"/>
</dbReference>
<accession>A0AAU8MT18</accession>
<reference evidence="3" key="1">
    <citation type="submission" date="2024-06" db="EMBL/GenBank/DDBJ databases">
        <authorList>
            <person name="Li S."/>
        </authorList>
    </citation>
    <scope>NUCLEOTIDE SEQUENCE</scope>
    <source>
        <strain evidence="3">SR10</strain>
    </source>
</reference>
<dbReference type="Gene3D" id="3.50.50.60">
    <property type="entry name" value="FAD/NAD(P)-binding domain"/>
    <property type="match status" value="2"/>
</dbReference>
<sequence>MPADSGHRPEAPAPAGAKSPVGPRWEARARGPGDKPRVIVIGAGVAGLASGCYGQMSGMETRIFEKHVLPGGCCTAWSRQGYIFDYCIEWLNGTAAGNDANRVWRELGALDGKSIRLFDSFNTVSDEHGRSVTFYNDPDRLERHLIELSPVDAPLIRQFCADLHRFAGMALHPFLKPPPLENWRDKYATLRQVLPAFRLFWRNGATQMNDFADRFQDPLLRRGLRNIFFQDPGNFSLVPYLYNIAEAHNGNVGFPQGGSLGLSRSIESRYLELGGRIDYRARVSRILVENGRAVGIELKNGERHYADHVIAACDGLTALRSLLDGKYGNPRVDKLYDQVLDRPGERYPGVVSAFVGFEGDLPPDTPHSTTYLLSAEDAAALPGAIQGSLVVQLRSRYCDGFAPPGHSILHCTYFSDYDYWKRLRSSDRKQYWALKRQVAEFVRDFLERRHPGLGARIRLVDVGTPASTERYTGNYKGAILAWKSPEADDLMADLVKKDRMRLRGLGGFSMAGHWVGGGGLIRSAATGRFAIQFLCREFGLPFKAWESGNTAPWRIEQLGHFPQLDKGPPLERSVPKLRAVESPAPIATAPVA</sequence>
<gene>
    <name evidence="3" type="ORF">ABU614_20625</name>
</gene>
<dbReference type="InterPro" id="IPR036188">
    <property type="entry name" value="FAD/NAD-bd_sf"/>
</dbReference>
<dbReference type="PANTHER" id="PTHR46313">
    <property type="match status" value="1"/>
</dbReference>
<dbReference type="RefSeq" id="WP_363797608.1">
    <property type="nucleotide sequence ID" value="NZ_CP159925.1"/>
</dbReference>
<dbReference type="PANTHER" id="PTHR46313:SF3">
    <property type="entry name" value="PROLYCOPENE ISOMERASE, CHLOROPLASTIC"/>
    <property type="match status" value="1"/>
</dbReference>
<dbReference type="EMBL" id="CP159925">
    <property type="protein sequence ID" value="XCO74742.1"/>
    <property type="molecule type" value="Genomic_DNA"/>
</dbReference>